<keyword evidence="2" id="KW-0472">Membrane</keyword>
<organism evidence="3 4">
    <name type="scientific">Globodera rostochiensis</name>
    <name type="common">Golden nematode worm</name>
    <name type="synonym">Heterodera rostochiensis</name>
    <dbReference type="NCBI Taxonomy" id="31243"/>
    <lineage>
        <taxon>Eukaryota</taxon>
        <taxon>Metazoa</taxon>
        <taxon>Ecdysozoa</taxon>
        <taxon>Nematoda</taxon>
        <taxon>Chromadorea</taxon>
        <taxon>Rhabditida</taxon>
        <taxon>Tylenchina</taxon>
        <taxon>Tylenchomorpha</taxon>
        <taxon>Tylenchoidea</taxon>
        <taxon>Heteroderidae</taxon>
        <taxon>Heteroderinae</taxon>
        <taxon>Globodera</taxon>
    </lineage>
</organism>
<proteinExistence type="predicted"/>
<accession>A0A914HRT5</accession>
<sequence length="176" mass="19181">MRLKKKKGQSTKRYIGLTTAIEKTVGRAFGGGGARTLTERIRGDSNDQTGGEATGEREKNEDVGRTIAEDEEDGTKEDSSGTIVKNRGCRSNSKEDFRKWPVGRKGSQSGMEGRRVLALFLLVMIPPIHGHGWVVWAAPSRMSPEAFSSGQRKGTNLHSFGAAMSNSSSRKWPLEG</sequence>
<feature type="region of interest" description="Disordered" evidence="1">
    <location>
        <begin position="146"/>
        <end position="176"/>
    </location>
</feature>
<dbReference type="WBParaSite" id="Gr19_v10_g3135.t1">
    <property type="protein sequence ID" value="Gr19_v10_g3135.t1"/>
    <property type="gene ID" value="Gr19_v10_g3135"/>
</dbReference>
<dbReference type="AlphaFoldDB" id="A0A914HRT5"/>
<evidence type="ECO:0000313" key="3">
    <source>
        <dbReference type="Proteomes" id="UP000887572"/>
    </source>
</evidence>
<evidence type="ECO:0000256" key="2">
    <source>
        <dbReference type="SAM" id="Phobius"/>
    </source>
</evidence>
<keyword evidence="2" id="KW-1133">Transmembrane helix</keyword>
<evidence type="ECO:0000256" key="1">
    <source>
        <dbReference type="SAM" id="MobiDB-lite"/>
    </source>
</evidence>
<reference evidence="4" key="1">
    <citation type="submission" date="2022-11" db="UniProtKB">
        <authorList>
            <consortium name="WormBaseParasite"/>
        </authorList>
    </citation>
    <scope>IDENTIFICATION</scope>
</reference>
<feature type="transmembrane region" description="Helical" evidence="2">
    <location>
        <begin position="116"/>
        <end position="138"/>
    </location>
</feature>
<feature type="compositionally biased region" description="Polar residues" evidence="1">
    <location>
        <begin position="146"/>
        <end position="170"/>
    </location>
</feature>
<keyword evidence="2" id="KW-0812">Transmembrane</keyword>
<feature type="compositionally biased region" description="Basic and acidic residues" evidence="1">
    <location>
        <begin position="54"/>
        <end position="68"/>
    </location>
</feature>
<dbReference type="Proteomes" id="UP000887572">
    <property type="component" value="Unplaced"/>
</dbReference>
<name>A0A914HRT5_GLORO</name>
<keyword evidence="3" id="KW-1185">Reference proteome</keyword>
<feature type="region of interest" description="Disordered" evidence="1">
    <location>
        <begin position="28"/>
        <end position="109"/>
    </location>
</feature>
<protein>
    <submittedName>
        <fullName evidence="4">Uncharacterized protein</fullName>
    </submittedName>
</protein>
<evidence type="ECO:0000313" key="4">
    <source>
        <dbReference type="WBParaSite" id="Gr19_v10_g3135.t1"/>
    </source>
</evidence>